<dbReference type="Pfam" id="PF13517">
    <property type="entry name" value="FG-GAP_3"/>
    <property type="match status" value="2"/>
</dbReference>
<feature type="signal peptide" evidence="3">
    <location>
        <begin position="1"/>
        <end position="23"/>
    </location>
</feature>
<dbReference type="InterPro" id="IPR027039">
    <property type="entry name" value="Crtac1"/>
</dbReference>
<reference evidence="5 6" key="1">
    <citation type="submission" date="2014-04" db="EMBL/GenBank/DDBJ databases">
        <title>A comprehensive comparison of genomes of Erythrobacter spp. strains.</title>
        <authorList>
            <person name="Zheng Q."/>
        </authorList>
    </citation>
    <scope>NUCLEOTIDE SEQUENCE [LARGE SCALE GENOMIC DNA]</scope>
    <source>
        <strain evidence="5 6">DSM 6997</strain>
    </source>
</reference>
<organism evidence="5 6">
    <name type="scientific">Erythrobacter longus</name>
    <dbReference type="NCBI Taxonomy" id="1044"/>
    <lineage>
        <taxon>Bacteria</taxon>
        <taxon>Pseudomonadati</taxon>
        <taxon>Pseudomonadota</taxon>
        <taxon>Alphaproteobacteria</taxon>
        <taxon>Sphingomonadales</taxon>
        <taxon>Erythrobacteraceae</taxon>
        <taxon>Erythrobacter/Porphyrobacter group</taxon>
        <taxon>Erythrobacter</taxon>
    </lineage>
</organism>
<protein>
    <recommendedName>
        <fullName evidence="4">ASPIC/UnbV domain-containing protein</fullName>
    </recommendedName>
</protein>
<dbReference type="eggNOG" id="COG1858">
    <property type="taxonomic scope" value="Bacteria"/>
</dbReference>
<dbReference type="Gene3D" id="2.130.10.130">
    <property type="entry name" value="Integrin alpha, N-terminal"/>
    <property type="match status" value="2"/>
</dbReference>
<feature type="domain" description="ASPIC/UnbV" evidence="4">
    <location>
        <begin position="492"/>
        <end position="557"/>
    </location>
</feature>
<evidence type="ECO:0000259" key="4">
    <source>
        <dbReference type="Pfam" id="PF07593"/>
    </source>
</evidence>
<evidence type="ECO:0000256" key="3">
    <source>
        <dbReference type="SAM" id="SignalP"/>
    </source>
</evidence>
<dbReference type="SUPFAM" id="SSF69318">
    <property type="entry name" value="Integrin alpha N-terminal domain"/>
    <property type="match status" value="1"/>
</dbReference>
<dbReference type="InterPro" id="IPR011519">
    <property type="entry name" value="UnbV_ASPIC"/>
</dbReference>
<evidence type="ECO:0000313" key="6">
    <source>
        <dbReference type="Proteomes" id="UP000027647"/>
    </source>
</evidence>
<gene>
    <name evidence="5" type="ORF">EH31_05300</name>
</gene>
<dbReference type="Proteomes" id="UP000027647">
    <property type="component" value="Unassembled WGS sequence"/>
</dbReference>
<dbReference type="PANTHER" id="PTHR16026">
    <property type="entry name" value="CARTILAGE ACIDIC PROTEIN 1"/>
    <property type="match status" value="1"/>
</dbReference>
<dbReference type="STRING" id="1044.EH31_05300"/>
<evidence type="ECO:0000256" key="1">
    <source>
        <dbReference type="ARBA" id="ARBA00022729"/>
    </source>
</evidence>
<dbReference type="EMBL" id="JMIW01000001">
    <property type="protein sequence ID" value="KEO92086.1"/>
    <property type="molecule type" value="Genomic_DNA"/>
</dbReference>
<dbReference type="InterPro" id="IPR028994">
    <property type="entry name" value="Integrin_alpha_N"/>
</dbReference>
<keyword evidence="6" id="KW-1185">Reference proteome</keyword>
<name>A0A074MBA0_ERYLO</name>
<dbReference type="OrthoDB" id="1488578at2"/>
<feature type="chain" id="PRO_5001696982" description="ASPIC/UnbV domain-containing protein" evidence="3">
    <location>
        <begin position="24"/>
        <end position="562"/>
    </location>
</feature>
<dbReference type="InterPro" id="IPR013517">
    <property type="entry name" value="FG-GAP"/>
</dbReference>
<feature type="region of interest" description="Disordered" evidence="2">
    <location>
        <begin position="26"/>
        <end position="55"/>
    </location>
</feature>
<dbReference type="PANTHER" id="PTHR16026:SF0">
    <property type="entry name" value="CARTILAGE ACIDIC PROTEIN 1"/>
    <property type="match status" value="1"/>
</dbReference>
<proteinExistence type="predicted"/>
<accession>A0A074MBA0</accession>
<dbReference type="Pfam" id="PF07593">
    <property type="entry name" value="UnbV_ASPIC"/>
    <property type="match status" value="1"/>
</dbReference>
<evidence type="ECO:0000313" key="5">
    <source>
        <dbReference type="EMBL" id="KEO92086.1"/>
    </source>
</evidence>
<feature type="compositionally biased region" description="Low complexity" evidence="2">
    <location>
        <begin position="30"/>
        <end position="55"/>
    </location>
</feature>
<sequence>MTYKTKLRLLATAALAAALSACGGGGGSSGSSSTPGTGTATTPPPTGTGSPASATLPAGEATSFVNRADAFGFSFGFGFGPGLNPMVAQFAGGAASGDIDNDGDLDVFVARGDSGPNLLFINQGGSFVESAASAGVAFTRGTTNGRHSGPTFGDLDGDGDLDLIMGGLEGGPIKLFANDGTGKFGDVSAGSGFDLARSDHTISIALGDYDADGDLDVLMAHWGTPRNPDIPGETETLWRNDSTPSAMSFAPVSNTSGISALLAFDLPQGVLGPNFDYTFAPGFADIDGDRDLDILMVSDFRGSKVLINNGNGTFSAAQFTPDDENGMGAAIGDYDNDGDFDWFVSSINGNRLFENNGGGNFTRNSASGVEPGGWGWGSCFADFNADGWLDIYQTNGWEAGKDPSASNYVNDVTRLWMNAGDGTFADAADASSIAETDQGRGVICDDFDNDGDVDVLLLTAEASNAAYFWENQLASANTVKVRLRGKAPNTFAVGAIIEMTVADTRQTRMVAVNSNFTSHNSTDQIFGLGPNTTGALRIIWPNGAETIRPNAAAGETLVIEQP</sequence>
<evidence type="ECO:0000256" key="2">
    <source>
        <dbReference type="SAM" id="MobiDB-lite"/>
    </source>
</evidence>
<keyword evidence="1 3" id="KW-0732">Signal</keyword>
<comment type="caution">
    <text evidence="5">The sequence shown here is derived from an EMBL/GenBank/DDBJ whole genome shotgun (WGS) entry which is preliminary data.</text>
</comment>
<dbReference type="RefSeq" id="WP_034958465.1">
    <property type="nucleotide sequence ID" value="NZ_JMIW01000001.1"/>
</dbReference>
<dbReference type="PROSITE" id="PS51257">
    <property type="entry name" value="PROKAR_LIPOPROTEIN"/>
    <property type="match status" value="1"/>
</dbReference>
<dbReference type="AlphaFoldDB" id="A0A074MBA0"/>